<dbReference type="RefSeq" id="WP_010264563.1">
    <property type="nucleotide sequence ID" value="NZ_CAEG01000013.1"/>
</dbReference>
<name>A0A1H4FWB8_9BACT</name>
<reference evidence="1 2" key="1">
    <citation type="submission" date="2016-10" db="EMBL/GenBank/DDBJ databases">
        <authorList>
            <person name="de Groot N.N."/>
        </authorList>
    </citation>
    <scope>NUCLEOTIDE SEQUENCE [LARGE SCALE GENOMIC DNA]</scope>
    <source>
        <strain evidence="1 2">DSM 25383</strain>
    </source>
</reference>
<dbReference type="Proteomes" id="UP000183253">
    <property type="component" value="Unassembled WGS sequence"/>
</dbReference>
<protein>
    <submittedName>
        <fullName evidence="1">Uncharacterized protein</fullName>
    </submittedName>
</protein>
<keyword evidence="2" id="KW-1185">Reference proteome</keyword>
<dbReference type="AlphaFoldDB" id="A0A1H4FWB8"/>
<gene>
    <name evidence="1" type="ORF">SAMN05444145_11315</name>
</gene>
<accession>A0A1H4FWB8</accession>
<evidence type="ECO:0000313" key="1">
    <source>
        <dbReference type="EMBL" id="SEB00928.1"/>
    </source>
</evidence>
<proteinExistence type="predicted"/>
<dbReference type="EMBL" id="FNRI01000013">
    <property type="protein sequence ID" value="SEB00928.1"/>
    <property type="molecule type" value="Genomic_DNA"/>
</dbReference>
<organism evidence="1 2">
    <name type="scientific">Alistipes timonensis JC136</name>
    <dbReference type="NCBI Taxonomy" id="1033731"/>
    <lineage>
        <taxon>Bacteria</taxon>
        <taxon>Pseudomonadati</taxon>
        <taxon>Bacteroidota</taxon>
        <taxon>Bacteroidia</taxon>
        <taxon>Bacteroidales</taxon>
        <taxon>Rikenellaceae</taxon>
        <taxon>Alistipes</taxon>
    </lineage>
</organism>
<sequence>MDKKGFTIEVTSRYDGWWRYNAALMCGCFDAADQRIGFASAESAVAPAGANLTERPADVPADRSAVLETMACDHLLLYLYIIPHTLPAGNDIDATRPFEIELRISYAGRLLRTEKRTINQWSGASVEMRVETKK</sequence>
<evidence type="ECO:0000313" key="2">
    <source>
        <dbReference type="Proteomes" id="UP000183253"/>
    </source>
</evidence>
<dbReference type="OrthoDB" id="1001407at2"/>